<keyword evidence="2" id="KW-0004">4Fe-4S</keyword>
<keyword evidence="4" id="KW-0479">Metal-binding</keyword>
<keyword evidence="9" id="KW-1185">Reference proteome</keyword>
<accession>A0A1Y6BTW9</accession>
<evidence type="ECO:0000313" key="9">
    <source>
        <dbReference type="Proteomes" id="UP000192917"/>
    </source>
</evidence>
<dbReference type="Proteomes" id="UP000192917">
    <property type="component" value="Unassembled WGS sequence"/>
</dbReference>
<dbReference type="InterPro" id="IPR007197">
    <property type="entry name" value="rSAM"/>
</dbReference>
<evidence type="ECO:0000256" key="4">
    <source>
        <dbReference type="ARBA" id="ARBA00022723"/>
    </source>
</evidence>
<comment type="cofactor">
    <cofactor evidence="1">
        <name>[4Fe-4S] cluster</name>
        <dbReference type="ChEBI" id="CHEBI:49883"/>
    </cofactor>
</comment>
<dbReference type="AlphaFoldDB" id="A0A1Y6BTW9"/>
<dbReference type="SUPFAM" id="SSF102114">
    <property type="entry name" value="Radical SAM enzymes"/>
    <property type="match status" value="1"/>
</dbReference>
<dbReference type="GO" id="GO:0051539">
    <property type="term" value="F:4 iron, 4 sulfur cluster binding"/>
    <property type="evidence" value="ECO:0007669"/>
    <property type="project" value="UniProtKB-KW"/>
</dbReference>
<keyword evidence="3" id="KW-0949">S-adenosyl-L-methionine</keyword>
<dbReference type="PANTHER" id="PTHR43787">
    <property type="entry name" value="FEMO COFACTOR BIOSYNTHESIS PROTEIN NIFB-RELATED"/>
    <property type="match status" value="1"/>
</dbReference>
<keyword evidence="5" id="KW-0408">Iron</keyword>
<proteinExistence type="predicted"/>
<dbReference type="PANTHER" id="PTHR43787:SF10">
    <property type="entry name" value="COFACTOR MODIFYING PROTEIN"/>
    <property type="match status" value="1"/>
</dbReference>
<evidence type="ECO:0000256" key="2">
    <source>
        <dbReference type="ARBA" id="ARBA00022485"/>
    </source>
</evidence>
<evidence type="ECO:0000256" key="3">
    <source>
        <dbReference type="ARBA" id="ARBA00022691"/>
    </source>
</evidence>
<dbReference type="SFLD" id="SFLDS00029">
    <property type="entry name" value="Radical_SAM"/>
    <property type="match status" value="1"/>
</dbReference>
<evidence type="ECO:0000256" key="6">
    <source>
        <dbReference type="ARBA" id="ARBA00023014"/>
    </source>
</evidence>
<dbReference type="GO" id="GO:0046872">
    <property type="term" value="F:metal ion binding"/>
    <property type="evidence" value="ECO:0007669"/>
    <property type="project" value="UniProtKB-KW"/>
</dbReference>
<sequence>MGTLARLTKAVSANLLPPELFDGRAEREAVKRLFSRYVDLVEIENHSYCNRTCWFCPNVFLDRRSANHLMSDALFERIVADLASIDYRQVLMWSRYHEPLAHDSLYPRLAKARAALPNAQIALTSNGDYLNPESIAALEAAGVDRLFLDLYLPDGREGDPEAMADGLRRFGKRTGLGLEEIGQRDYRVTGSVMKITMGVPNFSVETMWTRGGLMDIPKRRSYRRRAACFAPVRHVVVDWNGKGVLCCHVRSDAPQQAEAVIGDLSQPGYGLFDFYRDLAPARAGLLAPGPKGGVCETCDVGDDGPDRLGRVPWRSRALRALPGAVPLFERLVDRRRARYRYDPEG</sequence>
<organism evidence="8 9">
    <name type="scientific">Tistlia consotensis USBA 355</name>
    <dbReference type="NCBI Taxonomy" id="560819"/>
    <lineage>
        <taxon>Bacteria</taxon>
        <taxon>Pseudomonadati</taxon>
        <taxon>Pseudomonadota</taxon>
        <taxon>Alphaproteobacteria</taxon>
        <taxon>Rhodospirillales</taxon>
        <taxon>Rhodovibrionaceae</taxon>
        <taxon>Tistlia</taxon>
    </lineage>
</organism>
<dbReference type="RefSeq" id="WP_159460188.1">
    <property type="nucleotide sequence ID" value="NZ_FWZX01000007.1"/>
</dbReference>
<name>A0A1Y6BTW9_9PROT</name>
<dbReference type="CDD" id="cd01335">
    <property type="entry name" value="Radical_SAM"/>
    <property type="match status" value="1"/>
</dbReference>
<evidence type="ECO:0000256" key="1">
    <source>
        <dbReference type="ARBA" id="ARBA00001966"/>
    </source>
</evidence>
<dbReference type="InterPro" id="IPR013785">
    <property type="entry name" value="Aldolase_TIM"/>
</dbReference>
<evidence type="ECO:0000313" key="8">
    <source>
        <dbReference type="EMBL" id="SMF21138.1"/>
    </source>
</evidence>
<evidence type="ECO:0000259" key="7">
    <source>
        <dbReference type="Pfam" id="PF04055"/>
    </source>
</evidence>
<reference evidence="8 9" key="1">
    <citation type="submission" date="2017-04" db="EMBL/GenBank/DDBJ databases">
        <authorList>
            <person name="Afonso C.L."/>
            <person name="Miller P.J."/>
            <person name="Scott M.A."/>
            <person name="Spackman E."/>
            <person name="Goraichik I."/>
            <person name="Dimitrov K.M."/>
            <person name="Suarez D.L."/>
            <person name="Swayne D.E."/>
        </authorList>
    </citation>
    <scope>NUCLEOTIDE SEQUENCE [LARGE SCALE GENOMIC DNA]</scope>
    <source>
        <strain evidence="8 9">USBA 355</strain>
    </source>
</reference>
<dbReference type="GO" id="GO:0003824">
    <property type="term" value="F:catalytic activity"/>
    <property type="evidence" value="ECO:0007669"/>
    <property type="project" value="InterPro"/>
</dbReference>
<dbReference type="STRING" id="560819.SAMN05428998_10779"/>
<dbReference type="InterPro" id="IPR058240">
    <property type="entry name" value="rSAM_sf"/>
</dbReference>
<dbReference type="Gene3D" id="3.20.20.70">
    <property type="entry name" value="Aldolase class I"/>
    <property type="match status" value="1"/>
</dbReference>
<dbReference type="Pfam" id="PF04055">
    <property type="entry name" value="Radical_SAM"/>
    <property type="match status" value="1"/>
</dbReference>
<dbReference type="EMBL" id="FWZX01000007">
    <property type="protein sequence ID" value="SMF21138.1"/>
    <property type="molecule type" value="Genomic_DNA"/>
</dbReference>
<gene>
    <name evidence="8" type="ORF">SAMN05428998_10779</name>
</gene>
<protein>
    <submittedName>
        <fullName evidence="8">Radical SAM superfamily protein</fullName>
    </submittedName>
</protein>
<keyword evidence="6" id="KW-0411">Iron-sulfur</keyword>
<feature type="domain" description="Radical SAM core" evidence="7">
    <location>
        <begin position="48"/>
        <end position="150"/>
    </location>
</feature>
<evidence type="ECO:0000256" key="5">
    <source>
        <dbReference type="ARBA" id="ARBA00023004"/>
    </source>
</evidence>